<dbReference type="PANTHER" id="PTHR33452">
    <property type="entry name" value="OXIDOREDUCTASE CATD-RELATED"/>
    <property type="match status" value="1"/>
</dbReference>
<keyword evidence="3" id="KW-1003">Cell membrane</keyword>
<evidence type="ECO:0000256" key="1">
    <source>
        <dbReference type="ARBA" id="ARBA00004651"/>
    </source>
</evidence>
<comment type="subcellular location">
    <subcellularLocation>
        <location evidence="1">Cell membrane</location>
        <topology evidence="1">Multi-pass membrane protein</topology>
    </subcellularLocation>
</comment>
<evidence type="ECO:0000313" key="8">
    <source>
        <dbReference type="Proteomes" id="UP000219621"/>
    </source>
</evidence>
<evidence type="ECO:0000256" key="4">
    <source>
        <dbReference type="ARBA" id="ARBA00022692"/>
    </source>
</evidence>
<proteinExistence type="inferred from homology"/>
<gene>
    <name evidence="7" type="ORF">SAMN05421508_10430</name>
</gene>
<sequence>MIAVARTLLARLDAQPLALALLLCRLGVAAIFWRSGQTKADGFTILESTYDLFRYEYQVPLLPPDVAAVMATVAEHVLPILLAIGLAGRLSAAGLLTMTAVIQVFVYPNAWPDHLLWGSVLMLILLRGPGPLSLDHLVRRAQA</sequence>
<keyword evidence="8" id="KW-1185">Reference proteome</keyword>
<dbReference type="RefSeq" id="WP_097279008.1">
    <property type="nucleotide sequence ID" value="NZ_OCNJ01000004.1"/>
</dbReference>
<evidence type="ECO:0000256" key="6">
    <source>
        <dbReference type="ARBA" id="ARBA00023136"/>
    </source>
</evidence>
<dbReference type="Pfam" id="PF07681">
    <property type="entry name" value="DoxX"/>
    <property type="match status" value="1"/>
</dbReference>
<keyword evidence="6" id="KW-0472">Membrane</keyword>
<evidence type="ECO:0000313" key="7">
    <source>
        <dbReference type="EMBL" id="SOD94561.1"/>
    </source>
</evidence>
<dbReference type="EMBL" id="OCNJ01000004">
    <property type="protein sequence ID" value="SOD94561.1"/>
    <property type="molecule type" value="Genomic_DNA"/>
</dbReference>
<dbReference type="GO" id="GO:0005886">
    <property type="term" value="C:plasma membrane"/>
    <property type="evidence" value="ECO:0007669"/>
    <property type="project" value="UniProtKB-SubCell"/>
</dbReference>
<name>A0A286GGB4_9PROT</name>
<evidence type="ECO:0000256" key="3">
    <source>
        <dbReference type="ARBA" id="ARBA00022475"/>
    </source>
</evidence>
<evidence type="ECO:0000256" key="2">
    <source>
        <dbReference type="ARBA" id="ARBA00006679"/>
    </source>
</evidence>
<protein>
    <submittedName>
        <fullName evidence="7">Putative oxidoreductase</fullName>
    </submittedName>
</protein>
<accession>A0A286GGB4</accession>
<dbReference type="Proteomes" id="UP000219621">
    <property type="component" value="Unassembled WGS sequence"/>
</dbReference>
<keyword evidence="4" id="KW-0812">Transmembrane</keyword>
<comment type="similarity">
    <text evidence="2">Belongs to the DoxX family.</text>
</comment>
<dbReference type="InterPro" id="IPR032808">
    <property type="entry name" value="DoxX"/>
</dbReference>
<dbReference type="AlphaFoldDB" id="A0A286GGB4"/>
<evidence type="ECO:0000256" key="5">
    <source>
        <dbReference type="ARBA" id="ARBA00022989"/>
    </source>
</evidence>
<reference evidence="7 8" key="1">
    <citation type="submission" date="2017-09" db="EMBL/GenBank/DDBJ databases">
        <authorList>
            <person name="Ehlers B."/>
            <person name="Leendertz F.H."/>
        </authorList>
    </citation>
    <scope>NUCLEOTIDE SEQUENCE [LARGE SCALE GENOMIC DNA]</scope>
    <source>
        <strain evidence="7 8">USBA 140</strain>
    </source>
</reference>
<organism evidence="7 8">
    <name type="scientific">Caenispirillum bisanense</name>
    <dbReference type="NCBI Taxonomy" id="414052"/>
    <lineage>
        <taxon>Bacteria</taxon>
        <taxon>Pseudomonadati</taxon>
        <taxon>Pseudomonadota</taxon>
        <taxon>Alphaproteobacteria</taxon>
        <taxon>Rhodospirillales</taxon>
        <taxon>Novispirillaceae</taxon>
        <taxon>Caenispirillum</taxon>
    </lineage>
</organism>
<dbReference type="PANTHER" id="PTHR33452:SF1">
    <property type="entry name" value="INNER MEMBRANE PROTEIN YPHA-RELATED"/>
    <property type="match status" value="1"/>
</dbReference>
<dbReference type="OrthoDB" id="121744at2"/>
<keyword evidence="5" id="KW-1133">Transmembrane helix</keyword>
<dbReference type="InterPro" id="IPR051907">
    <property type="entry name" value="DoxX-like_oxidoreductase"/>
</dbReference>